<evidence type="ECO:0000259" key="7">
    <source>
        <dbReference type="PROSITE" id="PS50011"/>
    </source>
</evidence>
<evidence type="ECO:0000256" key="2">
    <source>
        <dbReference type="ARBA" id="ARBA00022679"/>
    </source>
</evidence>
<evidence type="ECO:0000313" key="8">
    <source>
        <dbReference type="EMBL" id="ORY44329.1"/>
    </source>
</evidence>
<feature type="domain" description="Protein kinase" evidence="7">
    <location>
        <begin position="230"/>
        <end position="489"/>
    </location>
</feature>
<dbReference type="PROSITE" id="PS50011">
    <property type="entry name" value="PROTEIN_KINASE_DOM"/>
    <property type="match status" value="1"/>
</dbReference>
<keyword evidence="2" id="KW-0808">Transferase</keyword>
<feature type="compositionally biased region" description="Basic residues" evidence="6">
    <location>
        <begin position="16"/>
        <end position="25"/>
    </location>
</feature>
<dbReference type="InterPro" id="IPR000719">
    <property type="entry name" value="Prot_kinase_dom"/>
</dbReference>
<dbReference type="PANTHER" id="PTHR24349">
    <property type="entry name" value="SERINE/THREONINE-PROTEIN KINASE"/>
    <property type="match status" value="1"/>
</dbReference>
<dbReference type="EMBL" id="MCGO01000022">
    <property type="protein sequence ID" value="ORY44329.1"/>
    <property type="molecule type" value="Genomic_DNA"/>
</dbReference>
<feature type="region of interest" description="Disordered" evidence="6">
    <location>
        <begin position="43"/>
        <end position="127"/>
    </location>
</feature>
<evidence type="ECO:0000256" key="5">
    <source>
        <dbReference type="ARBA" id="ARBA00022840"/>
    </source>
</evidence>
<keyword evidence="9" id="KW-1185">Reference proteome</keyword>
<dbReference type="InterPro" id="IPR050205">
    <property type="entry name" value="CDPK_Ser/Thr_kinases"/>
</dbReference>
<evidence type="ECO:0000256" key="1">
    <source>
        <dbReference type="ARBA" id="ARBA00022527"/>
    </source>
</evidence>
<keyword evidence="5" id="KW-0067">ATP-binding</keyword>
<evidence type="ECO:0000256" key="6">
    <source>
        <dbReference type="SAM" id="MobiDB-lite"/>
    </source>
</evidence>
<dbReference type="GO" id="GO:0004713">
    <property type="term" value="F:protein tyrosine kinase activity"/>
    <property type="evidence" value="ECO:0007669"/>
    <property type="project" value="InterPro"/>
</dbReference>
<dbReference type="STRING" id="329046.A0A1Y2CBB9"/>
<feature type="region of interest" description="Disordered" evidence="6">
    <location>
        <begin position="1"/>
        <end position="27"/>
    </location>
</feature>
<reference evidence="8 9" key="1">
    <citation type="submission" date="2016-07" db="EMBL/GenBank/DDBJ databases">
        <title>Pervasive Adenine N6-methylation of Active Genes in Fungi.</title>
        <authorList>
            <consortium name="DOE Joint Genome Institute"/>
            <person name="Mondo S.J."/>
            <person name="Dannebaum R.O."/>
            <person name="Kuo R.C."/>
            <person name="Labutti K."/>
            <person name="Haridas S."/>
            <person name="Kuo A."/>
            <person name="Salamov A."/>
            <person name="Ahrendt S.R."/>
            <person name="Lipzen A."/>
            <person name="Sullivan W."/>
            <person name="Andreopoulos W.B."/>
            <person name="Clum A."/>
            <person name="Lindquist E."/>
            <person name="Daum C."/>
            <person name="Ramamoorthy G.K."/>
            <person name="Gryganskyi A."/>
            <person name="Culley D."/>
            <person name="Magnuson J.K."/>
            <person name="James T.Y."/>
            <person name="O'Malley M.A."/>
            <person name="Stajich J.E."/>
            <person name="Spatafora J.W."/>
            <person name="Visel A."/>
            <person name="Grigoriev I.V."/>
        </authorList>
    </citation>
    <scope>NUCLEOTIDE SEQUENCE [LARGE SCALE GENOMIC DNA]</scope>
    <source>
        <strain evidence="8 9">JEL800</strain>
    </source>
</reference>
<protein>
    <submittedName>
        <fullName evidence="8">Kinase-like protein</fullName>
    </submittedName>
</protein>
<dbReference type="Gene3D" id="3.30.200.20">
    <property type="entry name" value="Phosphorylase Kinase, domain 1"/>
    <property type="match status" value="1"/>
</dbReference>
<evidence type="ECO:0000256" key="3">
    <source>
        <dbReference type="ARBA" id="ARBA00022741"/>
    </source>
</evidence>
<accession>A0A1Y2CBB9</accession>
<proteinExistence type="predicted"/>
<comment type="caution">
    <text evidence="8">The sequence shown here is derived from an EMBL/GenBank/DDBJ whole genome shotgun (WGS) entry which is preliminary data.</text>
</comment>
<sequence length="501" mass="55534">MSHEDDTVPHSPPNTTHHHHHHHAHLSLASLLRPFKGGFALRAKAPPRRASQSTDSLDQTHLDHLDNNPHAPHEPHRHDEVHPESRPEKTAFELVLPTKPDSPTNPSTSDPTDPTVEPTTTTKALPRRHSKVLDAFFKLSTDVKSVLSSKRRSSLSSPDHPDPAASPIQNHQQHLYPTPNYPPPSSSSLNDPSFSSSSIATNATLASLDLEAQVEIDAIENLSYLKLQEYKFIKILGAGAQGTVSLRLHIPTSSLRALKSIPTAPSLVDCHVRDSFRREVEILQACRKHPSVIRLLDAWESLNTVYQVFDVMNGGDASVEGVFTGIGEEKGIRLIAPIADALQYLHRLQILHRDVRPANIFLRRSITGHETLRELEHIPVLADFGIANYMRNSGRLAAPFPETPAHIAPEILTGSRFSSASDCYGLGYYALHLLLQRQPTVEDVRHSGEIADVQWGFMSDIGRRALKGLLEVDPLLRTTAAEFCVGEWVEFYDVDCVKHAV</sequence>
<dbReference type="GO" id="GO:0005524">
    <property type="term" value="F:ATP binding"/>
    <property type="evidence" value="ECO:0007669"/>
    <property type="project" value="UniProtKB-KW"/>
</dbReference>
<feature type="compositionally biased region" description="Low complexity" evidence="6">
    <location>
        <begin position="147"/>
        <end position="167"/>
    </location>
</feature>
<dbReference type="SMART" id="SM00219">
    <property type="entry name" value="TyrKc"/>
    <property type="match status" value="1"/>
</dbReference>
<dbReference type="InterPro" id="IPR008266">
    <property type="entry name" value="Tyr_kinase_AS"/>
</dbReference>
<dbReference type="PROSITE" id="PS00109">
    <property type="entry name" value="PROTEIN_KINASE_TYR"/>
    <property type="match status" value="1"/>
</dbReference>
<dbReference type="InterPro" id="IPR020635">
    <property type="entry name" value="Tyr_kinase_cat_dom"/>
</dbReference>
<keyword evidence="1" id="KW-0723">Serine/threonine-protein kinase</keyword>
<dbReference type="Gene3D" id="1.10.510.10">
    <property type="entry name" value="Transferase(Phosphotransferase) domain 1"/>
    <property type="match status" value="1"/>
</dbReference>
<dbReference type="Proteomes" id="UP000193642">
    <property type="component" value="Unassembled WGS sequence"/>
</dbReference>
<evidence type="ECO:0000256" key="4">
    <source>
        <dbReference type="ARBA" id="ARBA00022777"/>
    </source>
</evidence>
<keyword evidence="4 8" id="KW-0418">Kinase</keyword>
<dbReference type="GO" id="GO:0004674">
    <property type="term" value="F:protein serine/threonine kinase activity"/>
    <property type="evidence" value="ECO:0007669"/>
    <property type="project" value="UniProtKB-KW"/>
</dbReference>
<dbReference type="InterPro" id="IPR011009">
    <property type="entry name" value="Kinase-like_dom_sf"/>
</dbReference>
<evidence type="ECO:0000313" key="9">
    <source>
        <dbReference type="Proteomes" id="UP000193642"/>
    </source>
</evidence>
<name>A0A1Y2CBB9_9FUNG</name>
<dbReference type="OrthoDB" id="5337378at2759"/>
<dbReference type="Pfam" id="PF00069">
    <property type="entry name" value="Pkinase"/>
    <property type="match status" value="1"/>
</dbReference>
<feature type="compositionally biased region" description="Low complexity" evidence="6">
    <location>
        <begin position="97"/>
        <end position="122"/>
    </location>
</feature>
<feature type="region of interest" description="Disordered" evidence="6">
    <location>
        <begin position="147"/>
        <end position="194"/>
    </location>
</feature>
<dbReference type="AlphaFoldDB" id="A0A1Y2CBB9"/>
<keyword evidence="3" id="KW-0547">Nucleotide-binding</keyword>
<dbReference type="SUPFAM" id="SSF56112">
    <property type="entry name" value="Protein kinase-like (PK-like)"/>
    <property type="match status" value="1"/>
</dbReference>
<feature type="compositionally biased region" description="Basic and acidic residues" evidence="6">
    <location>
        <begin position="58"/>
        <end position="91"/>
    </location>
</feature>
<gene>
    <name evidence="8" type="ORF">BCR33DRAFT_716889</name>
</gene>
<organism evidence="8 9">
    <name type="scientific">Rhizoclosmatium globosum</name>
    <dbReference type="NCBI Taxonomy" id="329046"/>
    <lineage>
        <taxon>Eukaryota</taxon>
        <taxon>Fungi</taxon>
        <taxon>Fungi incertae sedis</taxon>
        <taxon>Chytridiomycota</taxon>
        <taxon>Chytridiomycota incertae sedis</taxon>
        <taxon>Chytridiomycetes</taxon>
        <taxon>Chytridiales</taxon>
        <taxon>Chytriomycetaceae</taxon>
        <taxon>Rhizoclosmatium</taxon>
    </lineage>
</organism>